<feature type="domain" description="F-box" evidence="1">
    <location>
        <begin position="1"/>
        <end position="37"/>
    </location>
</feature>
<gene>
    <name evidence="2" type="ORF">BOKJ2_LOCUS6433</name>
</gene>
<dbReference type="Proteomes" id="UP000614601">
    <property type="component" value="Unassembled WGS sequence"/>
</dbReference>
<dbReference type="PROSITE" id="PS50181">
    <property type="entry name" value="FBOX"/>
    <property type="match status" value="1"/>
</dbReference>
<dbReference type="InterPro" id="IPR001810">
    <property type="entry name" value="F-box_dom"/>
</dbReference>
<dbReference type="EMBL" id="CAJFDH010000003">
    <property type="protein sequence ID" value="CAD5216118.1"/>
    <property type="molecule type" value="Genomic_DNA"/>
</dbReference>
<dbReference type="Proteomes" id="UP000783686">
    <property type="component" value="Unassembled WGS sequence"/>
</dbReference>
<dbReference type="InterPro" id="IPR036047">
    <property type="entry name" value="F-box-like_dom_sf"/>
</dbReference>
<dbReference type="AlphaFoldDB" id="A0A811KK21"/>
<accession>A0A811KK21</accession>
<protein>
    <recommendedName>
        <fullName evidence="1">F-box domain-containing protein</fullName>
    </recommendedName>
</protein>
<keyword evidence="3" id="KW-1185">Reference proteome</keyword>
<comment type="caution">
    <text evidence="2">The sequence shown here is derived from an EMBL/GenBank/DDBJ whole genome shotgun (WGS) entry which is preliminary data.</text>
</comment>
<dbReference type="EMBL" id="CAJFCW020000003">
    <property type="protein sequence ID" value="CAG9105324.1"/>
    <property type="molecule type" value="Genomic_DNA"/>
</dbReference>
<proteinExistence type="predicted"/>
<organism evidence="2 3">
    <name type="scientific">Bursaphelenchus okinawaensis</name>
    <dbReference type="NCBI Taxonomy" id="465554"/>
    <lineage>
        <taxon>Eukaryota</taxon>
        <taxon>Metazoa</taxon>
        <taxon>Ecdysozoa</taxon>
        <taxon>Nematoda</taxon>
        <taxon>Chromadorea</taxon>
        <taxon>Rhabditida</taxon>
        <taxon>Tylenchina</taxon>
        <taxon>Tylenchomorpha</taxon>
        <taxon>Aphelenchoidea</taxon>
        <taxon>Aphelenchoididae</taxon>
        <taxon>Bursaphelenchus</taxon>
    </lineage>
</organism>
<reference evidence="2" key="1">
    <citation type="submission" date="2020-09" db="EMBL/GenBank/DDBJ databases">
        <authorList>
            <person name="Kikuchi T."/>
        </authorList>
    </citation>
    <scope>NUCLEOTIDE SEQUENCE</scope>
    <source>
        <strain evidence="2">SH1</strain>
    </source>
</reference>
<evidence type="ECO:0000259" key="1">
    <source>
        <dbReference type="PROSITE" id="PS50181"/>
    </source>
</evidence>
<evidence type="ECO:0000313" key="3">
    <source>
        <dbReference type="Proteomes" id="UP000614601"/>
    </source>
</evidence>
<evidence type="ECO:0000313" key="2">
    <source>
        <dbReference type="EMBL" id="CAD5216118.1"/>
    </source>
</evidence>
<name>A0A811KK21_9BILA</name>
<dbReference type="OrthoDB" id="10395073at2759"/>
<sequence>MLPVLPDDLLLRLLSFCDPDDVNNFCLLDKRLNEFVQFYRWHLPKENANCSIRVDQNDNVYIKMSPASRFSRTQRCKKFLYSAKSKKLDVLSGFNILNLAITGTHFKTCIVTPSFLCWLQSFLSVRNLPQLQYLSFKYLDFSQLNQQTAANLFRVLNDDTKISIKNCIFNSTSEIYNIILNVGRYEYFVEHDNNVINLDYNVHELSRLSEYVLDRALTGCSTKLDLGSLIVPDVGVIANFVKKWSKIPNPNDFSQLSFQCLVDHLVLVRHLLSLSHAKTVPGTNVISVNNKHDPTLIIFVHIQKLYIHMGVKSIVLDDLR</sequence>
<dbReference type="SUPFAM" id="SSF81383">
    <property type="entry name" value="F-box domain"/>
    <property type="match status" value="1"/>
</dbReference>